<dbReference type="Proteomes" id="UP001172102">
    <property type="component" value="Unassembled WGS sequence"/>
</dbReference>
<dbReference type="AlphaFoldDB" id="A0AA40A7M1"/>
<reference evidence="2" key="1">
    <citation type="submission" date="2023-06" db="EMBL/GenBank/DDBJ databases">
        <title>Genome-scale phylogeny and comparative genomics of the fungal order Sordariales.</title>
        <authorList>
            <consortium name="Lawrence Berkeley National Laboratory"/>
            <person name="Hensen N."/>
            <person name="Bonometti L."/>
            <person name="Westerberg I."/>
            <person name="Brannstrom I.O."/>
            <person name="Guillou S."/>
            <person name="Cros-Aarteil S."/>
            <person name="Calhoun S."/>
            <person name="Haridas S."/>
            <person name="Kuo A."/>
            <person name="Mondo S."/>
            <person name="Pangilinan J."/>
            <person name="Riley R."/>
            <person name="Labutti K."/>
            <person name="Andreopoulos B."/>
            <person name="Lipzen A."/>
            <person name="Chen C."/>
            <person name="Yanf M."/>
            <person name="Daum C."/>
            <person name="Ng V."/>
            <person name="Clum A."/>
            <person name="Steindorff A."/>
            <person name="Ohm R."/>
            <person name="Martin F."/>
            <person name="Silar P."/>
            <person name="Natvig D."/>
            <person name="Lalanne C."/>
            <person name="Gautier V."/>
            <person name="Ament-Velasquez S.L."/>
            <person name="Kruys A."/>
            <person name="Hutchinson M.I."/>
            <person name="Powell A.J."/>
            <person name="Barry K."/>
            <person name="Miller A.N."/>
            <person name="Grigoriev I.V."/>
            <person name="Debuchy R."/>
            <person name="Gladieux P."/>
            <person name="Thoren M.H."/>
            <person name="Johannesson H."/>
        </authorList>
    </citation>
    <scope>NUCLEOTIDE SEQUENCE</scope>
    <source>
        <strain evidence="2">SMH4607-1</strain>
    </source>
</reference>
<evidence type="ECO:0000313" key="2">
    <source>
        <dbReference type="EMBL" id="KAK0710798.1"/>
    </source>
</evidence>
<name>A0AA40A7M1_9PEZI</name>
<accession>A0AA40A7M1</accession>
<keyword evidence="3" id="KW-1185">Reference proteome</keyword>
<dbReference type="EMBL" id="JAUKUA010000005">
    <property type="protein sequence ID" value="KAK0710798.1"/>
    <property type="molecule type" value="Genomic_DNA"/>
</dbReference>
<protein>
    <submittedName>
        <fullName evidence="2">Uncharacterized protein</fullName>
    </submittedName>
</protein>
<proteinExistence type="predicted"/>
<gene>
    <name evidence="2" type="ORF">B0H67DRAFT_265451</name>
</gene>
<organism evidence="2 3">
    <name type="scientific">Lasiosphaeris hirsuta</name>
    <dbReference type="NCBI Taxonomy" id="260670"/>
    <lineage>
        <taxon>Eukaryota</taxon>
        <taxon>Fungi</taxon>
        <taxon>Dikarya</taxon>
        <taxon>Ascomycota</taxon>
        <taxon>Pezizomycotina</taxon>
        <taxon>Sordariomycetes</taxon>
        <taxon>Sordariomycetidae</taxon>
        <taxon>Sordariales</taxon>
        <taxon>Lasiosphaeriaceae</taxon>
        <taxon>Lasiosphaeris</taxon>
    </lineage>
</organism>
<evidence type="ECO:0000313" key="3">
    <source>
        <dbReference type="Proteomes" id="UP001172102"/>
    </source>
</evidence>
<comment type="caution">
    <text evidence="2">The sequence shown here is derived from an EMBL/GenBank/DDBJ whole genome shotgun (WGS) entry which is preliminary data.</text>
</comment>
<feature type="region of interest" description="Disordered" evidence="1">
    <location>
        <begin position="147"/>
        <end position="170"/>
    </location>
</feature>
<sequence length="269" mass="29621">MRRRNRSKAGEGLTDETNRREGGRICCWNHWTGPIGLASPCGIPVVGCMTSPSAVVLRWSAVFSGLDRVRPTSCFPESRTRRTCGPSRLRMCRRNGAIAGSNVGMPAAHTRTSPAPGLRSGWQTTDRYHEHEVRNEEYCICTSPKAAGPLKPRSPPIPRPTPRPPDRHLPRQWDARMCTLSLQLDHDGTTASFRSDSFSGGTVPSSRYWCVLWMPCGAGRQGWGGSWSQLFDVVDLACPAADDRAPLIRRVCRWCCATSQAKSSGRNGV</sequence>
<feature type="compositionally biased region" description="Pro residues" evidence="1">
    <location>
        <begin position="152"/>
        <end position="163"/>
    </location>
</feature>
<evidence type="ECO:0000256" key="1">
    <source>
        <dbReference type="SAM" id="MobiDB-lite"/>
    </source>
</evidence>